<dbReference type="RefSeq" id="WP_007346360.1">
    <property type="nucleotide sequence ID" value="NZ_CALY02000027.1"/>
</dbReference>
<comment type="caution">
    <text evidence="2">The sequence shown here is derived from an EMBL/GenBank/DDBJ whole genome shotgun (WGS) entry which is preliminary data.</text>
</comment>
<keyword evidence="3" id="KW-1185">Reference proteome</keyword>
<sequence>MEFVFAVEFAGIRAKRYGWGEIIVAVELVCVVFHCGGWFSVLPIWV</sequence>
<keyword evidence="1" id="KW-0812">Transmembrane</keyword>
<protein>
    <submittedName>
        <fullName evidence="2">Uncharacterized protein</fullName>
    </submittedName>
</protein>
<reference evidence="2 3" key="1">
    <citation type="submission" date="2012-03" db="EMBL/GenBank/DDBJ databases">
        <title>The Genome Sequence of Bartonella rattimassiliensis 15908.</title>
        <authorList>
            <consortium name="The Broad Institute Genome Sequencing Platform"/>
            <consortium name="The Broad Institute Genome Sequencing Center for Infectious Disease"/>
            <person name="Feldgarden M."/>
            <person name="Kirby J."/>
            <person name="Kosoy M."/>
            <person name="Birtles R."/>
            <person name="Probert W.S."/>
            <person name="Chiaraviglio L."/>
            <person name="Young S.K."/>
            <person name="Zeng Q."/>
            <person name="Gargeya S."/>
            <person name="Fitzgerald M."/>
            <person name="Haas B."/>
            <person name="Abouelleil A."/>
            <person name="Alvarado L."/>
            <person name="Arachchi H.M."/>
            <person name="Berlin A."/>
            <person name="Chapman S.B."/>
            <person name="Gearin G."/>
            <person name="Goldberg J."/>
            <person name="Griggs A."/>
            <person name="Gujja S."/>
            <person name="Hansen M."/>
            <person name="Heiman D."/>
            <person name="Howarth C."/>
            <person name="Larimer J."/>
            <person name="Lui A."/>
            <person name="MacDonald P.J.P."/>
            <person name="McCowen C."/>
            <person name="Montmayeur A."/>
            <person name="Murphy C."/>
            <person name="Neiman D."/>
            <person name="Pearson M."/>
            <person name="Priest M."/>
            <person name="Roberts A."/>
            <person name="Saif S."/>
            <person name="Shea T."/>
            <person name="Sisk P."/>
            <person name="Stolte C."/>
            <person name="Sykes S."/>
            <person name="Wortman J."/>
            <person name="Nusbaum C."/>
            <person name="Birren B."/>
        </authorList>
    </citation>
    <scope>NUCLEOTIDE SEQUENCE [LARGE SCALE GENOMIC DNA]</scope>
    <source>
        <strain evidence="2 3">15908</strain>
    </source>
</reference>
<evidence type="ECO:0000256" key="1">
    <source>
        <dbReference type="SAM" id="Phobius"/>
    </source>
</evidence>
<dbReference type="EMBL" id="AILY01000003">
    <property type="protein sequence ID" value="EJF87851.1"/>
    <property type="molecule type" value="Genomic_DNA"/>
</dbReference>
<name>J0QQ22_9HYPH</name>
<dbReference type="HOGENOM" id="CLU_3180620_0_0_5"/>
<dbReference type="Proteomes" id="UP000001077">
    <property type="component" value="Unassembled WGS sequence"/>
</dbReference>
<dbReference type="PATRIC" id="fig|1094556.3.peg.81"/>
<keyword evidence="1" id="KW-0472">Membrane</keyword>
<gene>
    <name evidence="2" type="ORF">MCY_00054</name>
</gene>
<dbReference type="AlphaFoldDB" id="J0QQ22"/>
<accession>J0QQ22</accession>
<feature type="transmembrane region" description="Helical" evidence="1">
    <location>
        <begin position="22"/>
        <end position="45"/>
    </location>
</feature>
<proteinExistence type="predicted"/>
<evidence type="ECO:0000313" key="2">
    <source>
        <dbReference type="EMBL" id="EJF87851.1"/>
    </source>
</evidence>
<organism evidence="2 3">
    <name type="scientific">Bartonella rattimassiliensis 15908</name>
    <dbReference type="NCBI Taxonomy" id="1094556"/>
    <lineage>
        <taxon>Bacteria</taxon>
        <taxon>Pseudomonadati</taxon>
        <taxon>Pseudomonadota</taxon>
        <taxon>Alphaproteobacteria</taxon>
        <taxon>Hyphomicrobiales</taxon>
        <taxon>Bartonellaceae</taxon>
        <taxon>Bartonella</taxon>
    </lineage>
</organism>
<evidence type="ECO:0000313" key="3">
    <source>
        <dbReference type="Proteomes" id="UP000001077"/>
    </source>
</evidence>
<keyword evidence="1" id="KW-1133">Transmembrane helix</keyword>